<dbReference type="PANTHER" id="PTHR41771">
    <property type="entry name" value="MEMBRANE PROTEIN-RELATED"/>
    <property type="match status" value="1"/>
</dbReference>
<feature type="transmembrane region" description="Helical" evidence="1">
    <location>
        <begin position="243"/>
        <end position="263"/>
    </location>
</feature>
<dbReference type="RefSeq" id="WP_281837911.1">
    <property type="nucleotide sequence ID" value="NZ_BSDY01000040.1"/>
</dbReference>
<evidence type="ECO:0000313" key="3">
    <source>
        <dbReference type="Proteomes" id="UP001144471"/>
    </source>
</evidence>
<feature type="transmembrane region" description="Helical" evidence="1">
    <location>
        <begin position="149"/>
        <end position="167"/>
    </location>
</feature>
<feature type="transmembrane region" description="Helical" evidence="1">
    <location>
        <begin position="173"/>
        <end position="194"/>
    </location>
</feature>
<keyword evidence="1" id="KW-0812">Transmembrane</keyword>
<keyword evidence="3" id="KW-1185">Reference proteome</keyword>
<feature type="transmembrane region" description="Helical" evidence="1">
    <location>
        <begin position="346"/>
        <end position="368"/>
    </location>
</feature>
<feature type="transmembrane region" description="Helical" evidence="1">
    <location>
        <begin position="124"/>
        <end position="142"/>
    </location>
</feature>
<feature type="transmembrane region" description="Helical" evidence="1">
    <location>
        <begin position="201"/>
        <end position="223"/>
    </location>
</feature>
<reference evidence="2" key="1">
    <citation type="submission" date="2022-12" db="EMBL/GenBank/DDBJ databases">
        <title>Reference genome sequencing for broad-spectrum identification of bacterial and archaeal isolates by mass spectrometry.</title>
        <authorList>
            <person name="Sekiguchi Y."/>
            <person name="Tourlousse D.M."/>
        </authorList>
    </citation>
    <scope>NUCLEOTIDE SEQUENCE</scope>
    <source>
        <strain evidence="2">10succ1</strain>
    </source>
</reference>
<evidence type="ECO:0000256" key="1">
    <source>
        <dbReference type="SAM" id="Phobius"/>
    </source>
</evidence>
<dbReference type="InterPro" id="IPR012507">
    <property type="entry name" value="YibE_F"/>
</dbReference>
<organism evidence="2 3">
    <name type="scientific">Propionigenium maris DSM 9537</name>
    <dbReference type="NCBI Taxonomy" id="1123000"/>
    <lineage>
        <taxon>Bacteria</taxon>
        <taxon>Fusobacteriati</taxon>
        <taxon>Fusobacteriota</taxon>
        <taxon>Fusobacteriia</taxon>
        <taxon>Fusobacteriales</taxon>
        <taxon>Fusobacteriaceae</taxon>
        <taxon>Propionigenium</taxon>
    </lineage>
</organism>
<proteinExistence type="predicted"/>
<dbReference type="Pfam" id="PF07907">
    <property type="entry name" value="YibE_F"/>
    <property type="match status" value="1"/>
</dbReference>
<name>A0A9W6LPZ4_9FUSO</name>
<dbReference type="EMBL" id="BSDY01000040">
    <property type="protein sequence ID" value="GLI58217.1"/>
    <property type="molecule type" value="Genomic_DNA"/>
</dbReference>
<dbReference type="AlphaFoldDB" id="A0A9W6LPZ4"/>
<feature type="transmembrane region" description="Helical" evidence="1">
    <location>
        <begin position="308"/>
        <end position="326"/>
    </location>
</feature>
<accession>A0A9W6LPZ4</accession>
<keyword evidence="1" id="KW-0472">Membrane</keyword>
<keyword evidence="1" id="KW-1133">Transmembrane helix</keyword>
<dbReference type="Proteomes" id="UP001144471">
    <property type="component" value="Unassembled WGS sequence"/>
</dbReference>
<gene>
    <name evidence="2" type="ORF">PM10SUCC1_37310</name>
</gene>
<protein>
    <recommendedName>
        <fullName evidence="4">YibE/F-like protein</fullName>
    </recommendedName>
</protein>
<evidence type="ECO:0000313" key="2">
    <source>
        <dbReference type="EMBL" id="GLI58217.1"/>
    </source>
</evidence>
<sequence>MKNRIFSIFTVFTIVCIMIVSPKLSHGFKNRGYFNQEFVRGEIVEIVEENIMKDPIIEDRYRGSQEVMVKMLEGEERGREYKVYNSLGSLSNNYVRVGDKGIFTIRESKGKKVAWYFNPKRDNYLYILGGIFAAGLLIFGRLKGIKSLLALTFTGTMVIGVLIPMIFAGYSPVIWSVVVMVIVTLVSFILIGGFERKTYSAIIGTVAGITLAGVLTLTFGSIMNLSGINMSGGEQLLYIAENYNIRIKGLLFASILIASLGAIMDVAMSIASSANEIYEKNPEIGGGELFVSLMNIGRDVMGTMTNTLILAFAGSSLPTIMMIWGYDMQYQQFINIPAISIEIMQGLAGSIGIIATVPLTALVSTLFIKRDNREEKE</sequence>
<dbReference type="PANTHER" id="PTHR41771:SF1">
    <property type="entry name" value="MEMBRANE PROTEIN"/>
    <property type="match status" value="1"/>
</dbReference>
<comment type="caution">
    <text evidence="2">The sequence shown here is derived from an EMBL/GenBank/DDBJ whole genome shotgun (WGS) entry which is preliminary data.</text>
</comment>
<evidence type="ECO:0008006" key="4">
    <source>
        <dbReference type="Google" id="ProtNLM"/>
    </source>
</evidence>